<proteinExistence type="inferred from homology"/>
<dbReference type="SUPFAM" id="SSF52540">
    <property type="entry name" value="P-loop containing nucleoside triphosphate hydrolases"/>
    <property type="match status" value="1"/>
</dbReference>
<accession>A0A6P6GYZ1</accession>
<evidence type="ECO:0000256" key="3">
    <source>
        <dbReference type="ARBA" id="ARBA00022741"/>
    </source>
</evidence>
<comment type="subcellular location">
    <subcellularLocation>
        <location evidence="1">Cytoplasm</location>
        <location evidence="1">Cytoskeleton</location>
    </subcellularLocation>
</comment>
<gene>
    <name evidence="9" type="primary">KIF25</name>
</gene>
<feature type="binding site" evidence="6">
    <location>
        <begin position="74"/>
        <end position="81"/>
    </location>
    <ligand>
        <name>ATP</name>
        <dbReference type="ChEBI" id="CHEBI:30616"/>
    </ligand>
</feature>
<evidence type="ECO:0000256" key="5">
    <source>
        <dbReference type="ARBA" id="ARBA00023212"/>
    </source>
</evidence>
<dbReference type="GO" id="GO:0003777">
    <property type="term" value="F:microtubule motor activity"/>
    <property type="evidence" value="ECO:0007669"/>
    <property type="project" value="InterPro"/>
</dbReference>
<dbReference type="RefSeq" id="XP_025768645.1">
    <property type="nucleotide sequence ID" value="XM_025912860.1"/>
</dbReference>
<keyword evidence="3 6" id="KW-0547">Nucleotide-binding</keyword>
<evidence type="ECO:0000256" key="1">
    <source>
        <dbReference type="ARBA" id="ARBA00004245"/>
    </source>
</evidence>
<comment type="similarity">
    <text evidence="6">Belongs to the TRAFAC class myosin-kinesin ATPase superfamily. Kinesin family.</text>
</comment>
<dbReference type="KEGG" id="pcoo:112849263"/>
<dbReference type="GO" id="GO:0005524">
    <property type="term" value="F:ATP binding"/>
    <property type="evidence" value="ECO:0007669"/>
    <property type="project" value="UniProtKB-UniRule"/>
</dbReference>
<dbReference type="AlphaFoldDB" id="A0A6P6GYZ1"/>
<dbReference type="PANTHER" id="PTHR47972:SF63">
    <property type="entry name" value="KINESIN FAMILY MEMBER 25"/>
    <property type="match status" value="1"/>
</dbReference>
<dbReference type="GeneID" id="112849263"/>
<keyword evidence="2" id="KW-0963">Cytoplasm</keyword>
<dbReference type="InterPro" id="IPR027640">
    <property type="entry name" value="Kinesin-like_fam"/>
</dbReference>
<dbReference type="SMART" id="SM00129">
    <property type="entry name" value="KISc"/>
    <property type="match status" value="1"/>
</dbReference>
<evidence type="ECO:0000313" key="9">
    <source>
        <dbReference type="RefSeq" id="XP_025768645.1"/>
    </source>
</evidence>
<dbReference type="GO" id="GO:0008017">
    <property type="term" value="F:microtubule binding"/>
    <property type="evidence" value="ECO:0007669"/>
    <property type="project" value="InterPro"/>
</dbReference>
<reference evidence="9" key="1">
    <citation type="submission" date="2025-08" db="UniProtKB">
        <authorList>
            <consortium name="RefSeq"/>
        </authorList>
    </citation>
    <scope>IDENTIFICATION</scope>
    <source>
        <tissue evidence="9">Blood</tissue>
    </source>
</reference>
<dbReference type="PROSITE" id="PS50067">
    <property type="entry name" value="KINESIN_MOTOR_2"/>
    <property type="match status" value="1"/>
</dbReference>
<keyword evidence="8" id="KW-1185">Reference proteome</keyword>
<dbReference type="Proteomes" id="UP000515131">
    <property type="component" value="Unplaced"/>
</dbReference>
<name>A0A6P6GYZ1_PUMCO</name>
<evidence type="ECO:0000256" key="4">
    <source>
        <dbReference type="ARBA" id="ARBA00022840"/>
    </source>
</evidence>
<evidence type="ECO:0000259" key="7">
    <source>
        <dbReference type="PROSITE" id="PS50067"/>
    </source>
</evidence>
<sequence>MLGLIWEVDEDSVLGRFSCLVTEVNLFFFQPCIIFPVPLRVYGPAESQQVVFGDVCPLLTSLLDGCNVGIMAYGQTGCGKSYTMLGPQSTGEPVPSWEPHSDLGVLPRAAGELFRLISENPSRSLKVDVSIVEVYNNDIFDLLAKDGRTAASGPKREVLTTQEAKQEVCLLTRE</sequence>
<dbReference type="Pfam" id="PF00225">
    <property type="entry name" value="Kinesin"/>
    <property type="match status" value="1"/>
</dbReference>
<keyword evidence="4 6" id="KW-0067">ATP-binding</keyword>
<dbReference type="GO" id="GO:0015630">
    <property type="term" value="C:microtubule cytoskeleton"/>
    <property type="evidence" value="ECO:0007669"/>
    <property type="project" value="TreeGrafter"/>
</dbReference>
<dbReference type="InterPro" id="IPR001752">
    <property type="entry name" value="Kinesin_motor_dom"/>
</dbReference>
<organism evidence="8 9">
    <name type="scientific">Puma concolor</name>
    <name type="common">Mountain lion</name>
    <name type="synonym">Felis concolor</name>
    <dbReference type="NCBI Taxonomy" id="9696"/>
    <lineage>
        <taxon>Eukaryota</taxon>
        <taxon>Metazoa</taxon>
        <taxon>Chordata</taxon>
        <taxon>Craniata</taxon>
        <taxon>Vertebrata</taxon>
        <taxon>Euteleostomi</taxon>
        <taxon>Mammalia</taxon>
        <taxon>Eutheria</taxon>
        <taxon>Laurasiatheria</taxon>
        <taxon>Carnivora</taxon>
        <taxon>Feliformia</taxon>
        <taxon>Felidae</taxon>
        <taxon>Felinae</taxon>
        <taxon>Puma</taxon>
    </lineage>
</organism>
<dbReference type="CTD" id="3834"/>
<dbReference type="PANTHER" id="PTHR47972">
    <property type="entry name" value="KINESIN-LIKE PROTEIN KLP-3"/>
    <property type="match status" value="1"/>
</dbReference>
<evidence type="ECO:0000256" key="2">
    <source>
        <dbReference type="ARBA" id="ARBA00022490"/>
    </source>
</evidence>
<keyword evidence="5" id="KW-0206">Cytoskeleton</keyword>
<protein>
    <submittedName>
        <fullName evidence="9">Kinesin-like protein KIF25</fullName>
    </submittedName>
</protein>
<keyword evidence="6" id="KW-0505">Motor protein</keyword>
<dbReference type="InterPro" id="IPR036961">
    <property type="entry name" value="Kinesin_motor_dom_sf"/>
</dbReference>
<dbReference type="Gene3D" id="3.40.850.10">
    <property type="entry name" value="Kinesin motor domain"/>
    <property type="match status" value="1"/>
</dbReference>
<dbReference type="GO" id="GO:0007018">
    <property type="term" value="P:microtubule-based movement"/>
    <property type="evidence" value="ECO:0007669"/>
    <property type="project" value="InterPro"/>
</dbReference>
<dbReference type="InterPro" id="IPR027417">
    <property type="entry name" value="P-loop_NTPase"/>
</dbReference>
<feature type="domain" description="Kinesin motor" evidence="7">
    <location>
        <begin position="1"/>
        <end position="174"/>
    </location>
</feature>
<evidence type="ECO:0000313" key="8">
    <source>
        <dbReference type="Proteomes" id="UP000515131"/>
    </source>
</evidence>
<evidence type="ECO:0000256" key="6">
    <source>
        <dbReference type="PROSITE-ProRule" id="PRU00283"/>
    </source>
</evidence>